<keyword evidence="6" id="KW-1185">Reference proteome</keyword>
<evidence type="ECO:0000256" key="3">
    <source>
        <dbReference type="PROSITE-ProRule" id="PRU00339"/>
    </source>
</evidence>
<dbReference type="PROSITE" id="PS51257">
    <property type="entry name" value="PROKAR_LIPOPROTEIN"/>
    <property type="match status" value="1"/>
</dbReference>
<keyword evidence="2 3" id="KW-0802">TPR repeat</keyword>
<sequence>MDGRRWKTWAVASLLTAGVGCSGTGKKDLTSGVTPPPAAGGGNAVSRMFATKPPGATAPKFQPADAVVDSGKKKGPIKPDTIAALANAQVGAAFDFQQDGQVNPNLDRMTDEARMKFQKALEADPKNKDALLGLARLYTRLGDRERAVGTLQTLLKHHPDDHKTAYELALTHARFEDWTGGMAACQRALSGDPENRRYQKTLGILTARSGDLEKGFDTLARVTSEAEARFTMAKLLQDMDRPELAHQQLQLAVKADPTYTPAQEWLASFSGQPQTPPQNPVQAVEYREPVGN</sequence>
<dbReference type="Gene3D" id="1.25.40.10">
    <property type="entry name" value="Tetratricopeptide repeat domain"/>
    <property type="match status" value="1"/>
</dbReference>
<proteinExistence type="predicted"/>
<dbReference type="SUPFAM" id="SSF48452">
    <property type="entry name" value="TPR-like"/>
    <property type="match status" value="1"/>
</dbReference>
<name>A0A5C1A4B5_9BACT</name>
<keyword evidence="1" id="KW-0677">Repeat</keyword>
<evidence type="ECO:0000313" key="6">
    <source>
        <dbReference type="Proteomes" id="UP000324974"/>
    </source>
</evidence>
<dbReference type="RefSeq" id="WP_149108201.1">
    <property type="nucleotide sequence ID" value="NZ_CP042425.1"/>
</dbReference>
<dbReference type="OrthoDB" id="288828at2"/>
<accession>A0A5C1A4B5</accession>
<dbReference type="InterPro" id="IPR051012">
    <property type="entry name" value="CellSynth/LPSAsmb/PSIAsmb"/>
</dbReference>
<dbReference type="AlphaFoldDB" id="A0A5C1A4B5"/>
<dbReference type="PROSITE" id="PS50005">
    <property type="entry name" value="TPR"/>
    <property type="match status" value="1"/>
</dbReference>
<evidence type="ECO:0000313" key="5">
    <source>
        <dbReference type="EMBL" id="QEL13217.1"/>
    </source>
</evidence>
<feature type="repeat" description="TPR" evidence="3">
    <location>
        <begin position="128"/>
        <end position="161"/>
    </location>
</feature>
<dbReference type="InterPro" id="IPR011990">
    <property type="entry name" value="TPR-like_helical_dom_sf"/>
</dbReference>
<feature type="region of interest" description="Disordered" evidence="4">
    <location>
        <begin position="25"/>
        <end position="46"/>
    </location>
</feature>
<dbReference type="Proteomes" id="UP000324974">
    <property type="component" value="Chromosome"/>
</dbReference>
<reference evidence="6" key="1">
    <citation type="submission" date="2019-08" db="EMBL/GenBank/DDBJ databases">
        <title>Limnoglobus roseus gen. nov., sp. nov., a novel freshwater planctomycete with a giant genome from the family Gemmataceae.</title>
        <authorList>
            <person name="Kulichevskaya I.S."/>
            <person name="Naumoff D.G."/>
            <person name="Miroshnikov K."/>
            <person name="Ivanova A."/>
            <person name="Philippov D.A."/>
            <person name="Hakobyan A."/>
            <person name="Rijpstra I.C."/>
            <person name="Sinninghe Damste J.S."/>
            <person name="Liesack W."/>
            <person name="Dedysh S.N."/>
        </authorList>
    </citation>
    <scope>NUCLEOTIDE SEQUENCE [LARGE SCALE GENOMIC DNA]</scope>
    <source>
        <strain evidence="6">PX52</strain>
    </source>
</reference>
<organism evidence="5 6">
    <name type="scientific">Limnoglobus roseus</name>
    <dbReference type="NCBI Taxonomy" id="2598579"/>
    <lineage>
        <taxon>Bacteria</taxon>
        <taxon>Pseudomonadati</taxon>
        <taxon>Planctomycetota</taxon>
        <taxon>Planctomycetia</taxon>
        <taxon>Gemmatales</taxon>
        <taxon>Gemmataceae</taxon>
        <taxon>Limnoglobus</taxon>
    </lineage>
</organism>
<dbReference type="Pfam" id="PF14559">
    <property type="entry name" value="TPR_19"/>
    <property type="match status" value="1"/>
</dbReference>
<evidence type="ECO:0000256" key="1">
    <source>
        <dbReference type="ARBA" id="ARBA00022737"/>
    </source>
</evidence>
<evidence type="ECO:0000256" key="4">
    <source>
        <dbReference type="SAM" id="MobiDB-lite"/>
    </source>
</evidence>
<dbReference type="SMART" id="SM00028">
    <property type="entry name" value="TPR"/>
    <property type="match status" value="3"/>
</dbReference>
<dbReference type="EMBL" id="CP042425">
    <property type="protein sequence ID" value="QEL13217.1"/>
    <property type="molecule type" value="Genomic_DNA"/>
</dbReference>
<dbReference type="PANTHER" id="PTHR45586">
    <property type="entry name" value="TPR REPEAT-CONTAINING PROTEIN PA4667"/>
    <property type="match status" value="1"/>
</dbReference>
<feature type="region of interest" description="Disordered" evidence="4">
    <location>
        <begin position="268"/>
        <end position="292"/>
    </location>
</feature>
<evidence type="ECO:0000256" key="2">
    <source>
        <dbReference type="ARBA" id="ARBA00022803"/>
    </source>
</evidence>
<dbReference type="InterPro" id="IPR019734">
    <property type="entry name" value="TPR_rpt"/>
</dbReference>
<dbReference type="PANTHER" id="PTHR45586:SF1">
    <property type="entry name" value="LIPOPOLYSACCHARIDE ASSEMBLY PROTEIN B"/>
    <property type="match status" value="1"/>
</dbReference>
<protein>
    <submittedName>
        <fullName evidence="5">Tetratricopeptide repeat protein</fullName>
    </submittedName>
</protein>
<gene>
    <name evidence="5" type="ORF">PX52LOC_00070</name>
</gene>
<dbReference type="KEGG" id="lrs:PX52LOC_00070"/>